<dbReference type="EMBL" id="JXNZ01000041">
    <property type="protein sequence ID" value="KIQ60225.1"/>
    <property type="molecule type" value="Genomic_DNA"/>
</dbReference>
<name>A0A0D0MXB4_PSEFL</name>
<accession>A0A0D0MXB4</accession>
<protein>
    <submittedName>
        <fullName evidence="1">Uncharacterized protein</fullName>
    </submittedName>
</protein>
<dbReference type="Proteomes" id="UP000032101">
    <property type="component" value="Unassembled WGS sequence"/>
</dbReference>
<evidence type="ECO:0000313" key="2">
    <source>
        <dbReference type="Proteomes" id="UP000032101"/>
    </source>
</evidence>
<proteinExistence type="predicted"/>
<organism evidence="1 2">
    <name type="scientific">Pseudomonas fluorescens</name>
    <dbReference type="NCBI Taxonomy" id="294"/>
    <lineage>
        <taxon>Bacteria</taxon>
        <taxon>Pseudomonadati</taxon>
        <taxon>Pseudomonadota</taxon>
        <taxon>Gammaproteobacteria</taxon>
        <taxon>Pseudomonadales</taxon>
        <taxon>Pseudomonadaceae</taxon>
        <taxon>Pseudomonas</taxon>
    </lineage>
</organism>
<sequence>MRGVTFDGVVMRLRDREPAMICGVTQAWVATQVGELSANLRRLVDGQPHAALLSIETDDSLKWLVVETGRMIRVPRAAIPESFAVLGTRQRRNVLLHEDKGRRLLTYPDRASAGPLDYVQRNAEVLVVEGAMKVDEVLPLLPDDVTTLVLRMGQGATGCRLTKALWLKLESVILDGWHLPDTPAKRPVSLVWEVDEPDRLMLSLVEEHLVIIDPDSGHSVILRDANARDASVRNNLQLAFAEARRYAVSTLVQVLLAWRDPQGSATLKALASASKAVATHPVD</sequence>
<dbReference type="AlphaFoldDB" id="A0A0D0MXB4"/>
<gene>
    <name evidence="1" type="ORF">RL74_06670</name>
</gene>
<dbReference type="PATRIC" id="fig|294.124.peg.1365"/>
<reference evidence="1 2" key="1">
    <citation type="submission" date="2015-01" db="EMBL/GenBank/DDBJ databases">
        <title>Draft Genome Sequence of the Biocontrol and Plant Growth-Promoting Rhizobacteria (PGPR) Pseudomonas fluorescens UM270.</title>
        <authorList>
            <person name="Hernandez-Salmeron J.E."/>
            <person name="Santoyo G."/>
            <person name="Moreno-Hagelsieb G."/>
            <person name="Hernandez-Leon R."/>
        </authorList>
    </citation>
    <scope>NUCLEOTIDE SEQUENCE [LARGE SCALE GENOMIC DNA]</scope>
    <source>
        <strain evidence="1 2">UM270</strain>
    </source>
</reference>
<comment type="caution">
    <text evidence="1">The sequence shown here is derived from an EMBL/GenBank/DDBJ whole genome shotgun (WGS) entry which is preliminary data.</text>
</comment>
<evidence type="ECO:0000313" key="1">
    <source>
        <dbReference type="EMBL" id="KIQ60225.1"/>
    </source>
</evidence>